<organism evidence="2 3">
    <name type="scientific">Necator americanus</name>
    <name type="common">Human hookworm</name>
    <dbReference type="NCBI Taxonomy" id="51031"/>
    <lineage>
        <taxon>Eukaryota</taxon>
        <taxon>Metazoa</taxon>
        <taxon>Ecdysozoa</taxon>
        <taxon>Nematoda</taxon>
        <taxon>Chromadorea</taxon>
        <taxon>Rhabditida</taxon>
        <taxon>Rhabditina</taxon>
        <taxon>Rhabditomorpha</taxon>
        <taxon>Strongyloidea</taxon>
        <taxon>Ancylostomatidae</taxon>
        <taxon>Bunostominae</taxon>
        <taxon>Necator</taxon>
    </lineage>
</organism>
<name>W2SMW1_NECAM</name>
<feature type="compositionally biased region" description="Polar residues" evidence="1">
    <location>
        <begin position="38"/>
        <end position="54"/>
    </location>
</feature>
<accession>W2SMW1</accession>
<evidence type="ECO:0000256" key="1">
    <source>
        <dbReference type="SAM" id="MobiDB-lite"/>
    </source>
</evidence>
<dbReference type="AlphaFoldDB" id="W2SMW1"/>
<evidence type="ECO:0000313" key="2">
    <source>
        <dbReference type="EMBL" id="ETN70196.1"/>
    </source>
</evidence>
<keyword evidence="3" id="KW-1185">Reference proteome</keyword>
<feature type="compositionally biased region" description="Basic and acidic residues" evidence="1">
    <location>
        <begin position="55"/>
        <end position="67"/>
    </location>
</feature>
<feature type="compositionally biased region" description="Polar residues" evidence="1">
    <location>
        <begin position="68"/>
        <end position="83"/>
    </location>
</feature>
<reference evidence="3" key="1">
    <citation type="journal article" date="2014" name="Nat. Genet.">
        <title>Genome of the human hookworm Necator americanus.</title>
        <authorList>
            <person name="Tang Y.T."/>
            <person name="Gao X."/>
            <person name="Rosa B.A."/>
            <person name="Abubucker S."/>
            <person name="Hallsworth-Pepin K."/>
            <person name="Martin J."/>
            <person name="Tyagi R."/>
            <person name="Heizer E."/>
            <person name="Zhang X."/>
            <person name="Bhonagiri-Palsikar V."/>
            <person name="Minx P."/>
            <person name="Warren W.C."/>
            <person name="Wang Q."/>
            <person name="Zhan B."/>
            <person name="Hotez P.J."/>
            <person name="Sternberg P.W."/>
            <person name="Dougall A."/>
            <person name="Gaze S.T."/>
            <person name="Mulvenna J."/>
            <person name="Sotillo J."/>
            <person name="Ranganathan S."/>
            <person name="Rabelo E.M."/>
            <person name="Wilson R.K."/>
            <person name="Felgner P.L."/>
            <person name="Bethony J."/>
            <person name="Hawdon J.M."/>
            <person name="Gasser R.B."/>
            <person name="Loukas A."/>
            <person name="Mitreva M."/>
        </authorList>
    </citation>
    <scope>NUCLEOTIDE SEQUENCE [LARGE SCALE GENOMIC DNA]</scope>
</reference>
<dbReference type="Proteomes" id="UP000053676">
    <property type="component" value="Unassembled WGS sequence"/>
</dbReference>
<dbReference type="EMBL" id="KI669001">
    <property type="protein sequence ID" value="ETN70196.1"/>
    <property type="molecule type" value="Genomic_DNA"/>
</dbReference>
<dbReference type="KEGG" id="nai:NECAME_05017"/>
<feature type="region of interest" description="Disordered" evidence="1">
    <location>
        <begin position="20"/>
        <end position="97"/>
    </location>
</feature>
<dbReference type="OrthoDB" id="10617745at2759"/>
<evidence type="ECO:0000313" key="3">
    <source>
        <dbReference type="Proteomes" id="UP000053676"/>
    </source>
</evidence>
<feature type="compositionally biased region" description="Basic and acidic residues" evidence="1">
    <location>
        <begin position="20"/>
        <end position="29"/>
    </location>
</feature>
<feature type="non-terminal residue" evidence="2">
    <location>
        <position position="97"/>
    </location>
</feature>
<protein>
    <submittedName>
        <fullName evidence="2">Uncharacterized protein</fullName>
    </submittedName>
</protein>
<gene>
    <name evidence="2" type="ORF">NECAME_05017</name>
</gene>
<sequence length="97" mass="10911">MDTKSIKSINLDDIFPSETVHVEHTEKRSHTTTTHTENVSSYSSTSVIQNSHSIHSVEVHQAPEPKSRTSLTEASKMENNNTIQHRHTMNDDDLLAS</sequence>
<proteinExistence type="predicted"/>